<accession>A0A4D6KHE1</accession>
<dbReference type="PROSITE" id="PS50206">
    <property type="entry name" value="RHODANESE_3"/>
    <property type="match status" value="1"/>
</dbReference>
<organism evidence="3 4">
    <name type="scientific">Halomicrobium mukohataei</name>
    <dbReference type="NCBI Taxonomy" id="57705"/>
    <lineage>
        <taxon>Archaea</taxon>
        <taxon>Methanobacteriati</taxon>
        <taxon>Methanobacteriota</taxon>
        <taxon>Stenosarchaea group</taxon>
        <taxon>Halobacteria</taxon>
        <taxon>Halobacteriales</taxon>
        <taxon>Haloarculaceae</taxon>
        <taxon>Halomicrobium</taxon>
    </lineage>
</organism>
<name>A0A4D6KHE1_9EURY</name>
<keyword evidence="1" id="KW-0479">Metal-binding</keyword>
<reference evidence="3 4" key="2">
    <citation type="submission" date="2019-04" db="EMBL/GenBank/DDBJ databases">
        <authorList>
            <person name="Yang S."/>
            <person name="Wei W."/>
        </authorList>
    </citation>
    <scope>NUCLEOTIDE SEQUENCE [LARGE SCALE GENOMIC DNA]</scope>
    <source>
        <strain evidence="4">ZP60</strain>
    </source>
</reference>
<dbReference type="Pfam" id="PF00581">
    <property type="entry name" value="Rhodanese"/>
    <property type="match status" value="1"/>
</dbReference>
<evidence type="ECO:0000313" key="4">
    <source>
        <dbReference type="Proteomes" id="UP000297053"/>
    </source>
</evidence>
<evidence type="ECO:0000256" key="1">
    <source>
        <dbReference type="ARBA" id="ARBA00022723"/>
    </source>
</evidence>
<dbReference type="InterPro" id="IPR001279">
    <property type="entry name" value="Metallo-B-lactamas"/>
</dbReference>
<dbReference type="Pfam" id="PF00753">
    <property type="entry name" value="Lactamase_B"/>
    <property type="match status" value="1"/>
</dbReference>
<dbReference type="SMART" id="SM00849">
    <property type="entry name" value="Lactamase_B"/>
    <property type="match status" value="1"/>
</dbReference>
<dbReference type="InterPro" id="IPR036873">
    <property type="entry name" value="Rhodanese-like_dom_sf"/>
</dbReference>
<reference evidence="3 4" key="1">
    <citation type="submission" date="2019-04" db="EMBL/GenBank/DDBJ databases">
        <title>Complete genome sequence of Arthrobacter sp. ZXY-2 associated with effective atrazine degradation and salt adaptation.</title>
        <authorList>
            <person name="Zhao X."/>
        </authorList>
    </citation>
    <scope>NUCLEOTIDE SEQUENCE [LARGE SCALE GENOMIC DNA]</scope>
    <source>
        <strain evidence="4">ZP60</strain>
    </source>
</reference>
<dbReference type="InterPro" id="IPR036866">
    <property type="entry name" value="RibonucZ/Hydroxyglut_hydro"/>
</dbReference>
<keyword evidence="3" id="KW-0378">Hydrolase</keyword>
<dbReference type="OMA" id="NRCAVHH"/>
<dbReference type="InterPro" id="IPR001763">
    <property type="entry name" value="Rhodanese-like_dom"/>
</dbReference>
<dbReference type="RefSeq" id="WP_015761592.1">
    <property type="nucleotide sequence ID" value="NZ_CP039375.1"/>
</dbReference>
<dbReference type="InterPro" id="IPR051682">
    <property type="entry name" value="Mito_Persulfide_Diox"/>
</dbReference>
<dbReference type="Gene3D" id="3.60.15.10">
    <property type="entry name" value="Ribonuclease Z/Hydroxyacylglutathione hydrolase-like"/>
    <property type="match status" value="1"/>
</dbReference>
<proteinExistence type="predicted"/>
<dbReference type="GO" id="GO:0016787">
    <property type="term" value="F:hydrolase activity"/>
    <property type="evidence" value="ECO:0007669"/>
    <property type="project" value="UniProtKB-KW"/>
</dbReference>
<evidence type="ECO:0000259" key="2">
    <source>
        <dbReference type="PROSITE" id="PS50206"/>
    </source>
</evidence>
<dbReference type="GO" id="GO:0050313">
    <property type="term" value="F:sulfur dioxygenase activity"/>
    <property type="evidence" value="ECO:0007669"/>
    <property type="project" value="InterPro"/>
</dbReference>
<dbReference type="Proteomes" id="UP000297053">
    <property type="component" value="Chromosome"/>
</dbReference>
<dbReference type="GO" id="GO:0006749">
    <property type="term" value="P:glutathione metabolic process"/>
    <property type="evidence" value="ECO:0007669"/>
    <property type="project" value="InterPro"/>
</dbReference>
<dbReference type="SMART" id="SM00450">
    <property type="entry name" value="RHOD"/>
    <property type="match status" value="1"/>
</dbReference>
<dbReference type="KEGG" id="halz:E5139_06215"/>
<dbReference type="EMBL" id="CP039375">
    <property type="protein sequence ID" value="QCD65253.1"/>
    <property type="molecule type" value="Genomic_DNA"/>
</dbReference>
<dbReference type="Gene3D" id="3.40.250.10">
    <property type="entry name" value="Rhodanese-like domain"/>
    <property type="match status" value="1"/>
</dbReference>
<dbReference type="PANTHER" id="PTHR43084:SF1">
    <property type="entry name" value="PERSULFIDE DIOXYGENASE ETHE1, MITOCHONDRIAL"/>
    <property type="match status" value="1"/>
</dbReference>
<dbReference type="PANTHER" id="PTHR43084">
    <property type="entry name" value="PERSULFIDE DIOXYGENASE ETHE1"/>
    <property type="match status" value="1"/>
</dbReference>
<evidence type="ECO:0000313" key="3">
    <source>
        <dbReference type="EMBL" id="QCD65253.1"/>
    </source>
</evidence>
<dbReference type="GeneID" id="42178513"/>
<gene>
    <name evidence="3" type="ORF">E5139_06215</name>
</gene>
<dbReference type="AlphaFoldDB" id="A0A4D6KHE1"/>
<dbReference type="SUPFAM" id="SSF52821">
    <property type="entry name" value="Rhodanese/Cell cycle control phosphatase"/>
    <property type="match status" value="1"/>
</dbReference>
<dbReference type="GO" id="GO:0046872">
    <property type="term" value="F:metal ion binding"/>
    <property type="evidence" value="ECO:0007669"/>
    <property type="project" value="UniProtKB-KW"/>
</dbReference>
<dbReference type="InterPro" id="IPR044528">
    <property type="entry name" value="POD-like_MBL-fold"/>
</dbReference>
<protein>
    <submittedName>
        <fullName evidence="3">MBL fold metallo-hydrolase</fullName>
    </submittedName>
</protein>
<dbReference type="GO" id="GO:0070813">
    <property type="term" value="P:hydrogen sulfide metabolic process"/>
    <property type="evidence" value="ECO:0007669"/>
    <property type="project" value="TreeGrafter"/>
</dbReference>
<dbReference type="SUPFAM" id="SSF56281">
    <property type="entry name" value="Metallo-hydrolase/oxidoreductase"/>
    <property type="match status" value="1"/>
</dbReference>
<feature type="domain" description="Rhodanese" evidence="2">
    <location>
        <begin position="26"/>
        <end position="126"/>
    </location>
</feature>
<sequence>MSESYPDPPVEPATITPETLAGRLADGERVRLLDVRDRDEYERWHIAGPSVTATQHSFAKALQAQVRGSVDELAAQVAGEGPITVVCARGEASAYVAGLLTEAGVDAHNLAGGMDGWARVYEAHELDADEATIVQYQRPASGCLGYQIVADGVAAVVDPLRAFADRYAADATRLDATIEYVIDTHVHADHVSGLRSVAAATGGEALVPARAHERGVVGTVGTLADGETRSLGETTLRAVALPGHTTGMTGVAVGDVLLTGDSLFLESVARPDLEASDDAAAFARELYATLTERLDAFDDETLIAPGHVGERTVRNDDGSYAATLGQLRERLWAFAVDEATFVERVTENVPPRPANAEAIVAANLGRRTPSDDDAFEWELGPNNCAATAE</sequence>
<dbReference type="CDD" id="cd07724">
    <property type="entry name" value="POD-like_MBL-fold"/>
    <property type="match status" value="1"/>
</dbReference>